<dbReference type="Proteomes" id="UP001642464">
    <property type="component" value="Unassembled WGS sequence"/>
</dbReference>
<dbReference type="InterPro" id="IPR027417">
    <property type="entry name" value="P-loop_NTPase"/>
</dbReference>
<dbReference type="PANTHER" id="PTHR36978">
    <property type="entry name" value="P-LOOP CONTAINING NUCLEOTIDE TRIPHOSPHATE HYDROLASE"/>
    <property type="match status" value="1"/>
</dbReference>
<dbReference type="Pfam" id="PF17784">
    <property type="entry name" value="Sulfotransfer_4"/>
    <property type="match status" value="1"/>
</dbReference>
<proteinExistence type="predicted"/>
<dbReference type="InterPro" id="IPR040632">
    <property type="entry name" value="Sulfotransfer_4"/>
</dbReference>
<reference evidence="2 3" key="1">
    <citation type="submission" date="2024-02" db="EMBL/GenBank/DDBJ databases">
        <authorList>
            <person name="Chen Y."/>
            <person name="Shah S."/>
            <person name="Dougan E. K."/>
            <person name="Thang M."/>
            <person name="Chan C."/>
        </authorList>
    </citation>
    <scope>NUCLEOTIDE SEQUENCE [LARGE SCALE GENOMIC DNA]</scope>
</reference>
<sequence length="605" mass="67598">MFIILVPTLAILANGQSQSSCLVQKRIEAKQNTAIEDSPFSVQQHQCIDNYVQEVRQVLPHYDLSDRRFGGLSRASATRAPILGAGFGTTATRSLAVFARQFGLKVHHYDAEAPSWLELDKHLTRPCGETSYLNEIDFQHILLEEEHDLLLDTPMAEFFLDFYAASPQSKVLLTHRDPQDWAEKRSQFKNNLPLPLQSPCEFTLDNISTADAAKLFTAHEKLVRCMVPPEKLLEINVFEPQTLNTTSVAMFLGAPAPEHYVPFPRISGKGVTRTSEDPEDADAPHDKQKKISLCITGQIRRLELRTKINRLILPLMAGGARVEVLLVLDPRNNTAFIHRGAGERIGNFTIMEGPYQSLSDTVDAFPSGVSVVFDPFMAQDFPIDPRYAAGMALNQTAALEGALERARSHVRQWEAMQRCWELMNNLILPDVAIRLRDDDAILETFELPDSFGVHAPSCADCNGLNDKGAIVLGTGNMLGYFTMPLQFMRFAFDSLVDVQRQRTNVPLNPESVLLNSMMLAQVPVQRLGPNEAPILPAKFLTDGDQAHLCYFQNYNFRPCIRQEIWTYLSSAGKSIYDDADPSELKFLCESNVPPPTGGWPVQSLP</sequence>
<feature type="chain" id="PRO_5045588164" evidence="1">
    <location>
        <begin position="16"/>
        <end position="605"/>
    </location>
</feature>
<keyword evidence="1" id="KW-0732">Signal</keyword>
<name>A0ABP0K345_9DINO</name>
<protein>
    <submittedName>
        <fullName evidence="2">Uncharacterized protein</fullName>
    </submittedName>
</protein>
<feature type="signal peptide" evidence="1">
    <location>
        <begin position="1"/>
        <end position="15"/>
    </location>
</feature>
<evidence type="ECO:0000313" key="2">
    <source>
        <dbReference type="EMBL" id="CAK9021192.1"/>
    </source>
</evidence>
<dbReference type="Gene3D" id="3.40.50.300">
    <property type="entry name" value="P-loop containing nucleotide triphosphate hydrolases"/>
    <property type="match status" value="1"/>
</dbReference>
<evidence type="ECO:0000313" key="3">
    <source>
        <dbReference type="Proteomes" id="UP001642464"/>
    </source>
</evidence>
<dbReference type="EMBL" id="CAXAMM010009724">
    <property type="protein sequence ID" value="CAK9021192.1"/>
    <property type="molecule type" value="Genomic_DNA"/>
</dbReference>
<accession>A0ABP0K345</accession>
<keyword evidence="3" id="KW-1185">Reference proteome</keyword>
<gene>
    <name evidence="2" type="ORF">SCF082_LOCUS15235</name>
</gene>
<organism evidence="2 3">
    <name type="scientific">Durusdinium trenchii</name>
    <dbReference type="NCBI Taxonomy" id="1381693"/>
    <lineage>
        <taxon>Eukaryota</taxon>
        <taxon>Sar</taxon>
        <taxon>Alveolata</taxon>
        <taxon>Dinophyceae</taxon>
        <taxon>Suessiales</taxon>
        <taxon>Symbiodiniaceae</taxon>
        <taxon>Durusdinium</taxon>
    </lineage>
</organism>
<dbReference type="PANTHER" id="PTHR36978:SF4">
    <property type="entry name" value="P-LOOP CONTAINING NUCLEOSIDE TRIPHOSPHATE HYDROLASE PROTEIN"/>
    <property type="match status" value="1"/>
</dbReference>
<evidence type="ECO:0000256" key="1">
    <source>
        <dbReference type="SAM" id="SignalP"/>
    </source>
</evidence>
<comment type="caution">
    <text evidence="2">The sequence shown here is derived from an EMBL/GenBank/DDBJ whole genome shotgun (WGS) entry which is preliminary data.</text>
</comment>